<evidence type="ECO:0000313" key="2">
    <source>
        <dbReference type="EMBL" id="CAH1230482.1"/>
    </source>
</evidence>
<gene>
    <name evidence="2" type="primary">Hypp307</name>
    <name evidence="2" type="ORF">BLAG_LOCUS1055</name>
</gene>
<feature type="region of interest" description="Disordered" evidence="1">
    <location>
        <begin position="172"/>
        <end position="196"/>
    </location>
</feature>
<keyword evidence="3" id="KW-1185">Reference proteome</keyword>
<proteinExistence type="predicted"/>
<dbReference type="Proteomes" id="UP000838412">
    <property type="component" value="Chromosome 1"/>
</dbReference>
<name>A0A8J9YN39_BRALA</name>
<reference evidence="2" key="1">
    <citation type="submission" date="2022-01" db="EMBL/GenBank/DDBJ databases">
        <authorList>
            <person name="Braso-Vives M."/>
        </authorList>
    </citation>
    <scope>NUCLEOTIDE SEQUENCE</scope>
</reference>
<accession>A0A8J9YN39</accession>
<sequence length="262" mass="28551">MQIRPGSSERDPSNAHNFWALAQAAVQHHINPIWRGMLAVTRPTQLPDVGMGVGAASMSADIEAAVGYNLTLVGPLVDHYILQLGQGMSRRLRPRFHTGPAVFSINVPPTLWRHLETLLTGYGGTATRQCCVSRAGVRSVRVTIPDIATAQRIWSPARTDGSNNLCRQHLGGRLTPGRMARNEESEEEESDEEPTELPIRYTSRYLGYSAVVVSSLTPVVVTSHLRTGTTTCSFYRQNYTEGGLAINTTLQATLNSADASLP</sequence>
<evidence type="ECO:0000313" key="3">
    <source>
        <dbReference type="Proteomes" id="UP000838412"/>
    </source>
</evidence>
<evidence type="ECO:0000256" key="1">
    <source>
        <dbReference type="SAM" id="MobiDB-lite"/>
    </source>
</evidence>
<dbReference type="EMBL" id="OV696686">
    <property type="protein sequence ID" value="CAH1230482.1"/>
    <property type="molecule type" value="Genomic_DNA"/>
</dbReference>
<protein>
    <submittedName>
        <fullName evidence="2">Hypp307 protein</fullName>
    </submittedName>
</protein>
<dbReference type="AlphaFoldDB" id="A0A8J9YN39"/>
<organism evidence="2 3">
    <name type="scientific">Branchiostoma lanceolatum</name>
    <name type="common">Common lancelet</name>
    <name type="synonym">Amphioxus lanceolatum</name>
    <dbReference type="NCBI Taxonomy" id="7740"/>
    <lineage>
        <taxon>Eukaryota</taxon>
        <taxon>Metazoa</taxon>
        <taxon>Chordata</taxon>
        <taxon>Cephalochordata</taxon>
        <taxon>Leptocardii</taxon>
        <taxon>Amphioxiformes</taxon>
        <taxon>Branchiostomatidae</taxon>
        <taxon>Branchiostoma</taxon>
    </lineage>
</organism>
<dbReference type="OrthoDB" id="5978439at2759"/>
<feature type="compositionally biased region" description="Acidic residues" evidence="1">
    <location>
        <begin position="184"/>
        <end position="195"/>
    </location>
</feature>